<evidence type="ECO:0000313" key="1">
    <source>
        <dbReference type="EMBL" id="AOR80803.1"/>
    </source>
</evidence>
<keyword evidence="1" id="KW-0614">Plasmid</keyword>
<sequence length="74" mass="8201">MQTISNSALADDAAYFAACAKAARRARYSYFTQYVIMDGELGYLAVDEGDYSPMPMEMVDRVVYAVTGLLDDEI</sequence>
<evidence type="ECO:0000313" key="2">
    <source>
        <dbReference type="Proteomes" id="UP000094626"/>
    </source>
</evidence>
<protein>
    <submittedName>
        <fullName evidence="1">Uncharacterized protein</fullName>
    </submittedName>
</protein>
<dbReference type="RefSeq" id="WP_069710095.1">
    <property type="nucleotide sequence ID" value="NZ_CP017077.1"/>
</dbReference>
<dbReference type="Proteomes" id="UP000094626">
    <property type="component" value="Plasmid pSA2"/>
</dbReference>
<dbReference type="OrthoDB" id="7450893at2"/>
<reference evidence="2" key="1">
    <citation type="journal article" date="2017" name="J. Biotechnol.">
        <title>Complete genome sequence of Novosphingobium resinovorum SA1, a versatile xenobiotic-degrading bacterium capable of utilizing sulfanilic acid.</title>
        <authorList>
            <person name="Hegedus B."/>
            <person name="Kos P.B."/>
            <person name="Balint B."/>
            <person name="Maroti G."/>
            <person name="Gan H.M."/>
            <person name="Perei K."/>
            <person name="Rakhely G."/>
        </authorList>
    </citation>
    <scope>NUCLEOTIDE SEQUENCE [LARGE SCALE GENOMIC DNA]</scope>
    <source>
        <strain evidence="2">SA1</strain>
    </source>
</reference>
<geneLocation type="plasmid" evidence="1 2">
    <name>pSA2</name>
</geneLocation>
<name>A0A1D8AFB4_9SPHN</name>
<proteinExistence type="predicted"/>
<keyword evidence="2" id="KW-1185">Reference proteome</keyword>
<gene>
    <name evidence="1" type="ORF">BES08_28800</name>
</gene>
<dbReference type="AlphaFoldDB" id="A0A1D8AFB4"/>
<dbReference type="EMBL" id="CP017077">
    <property type="protein sequence ID" value="AOR80803.1"/>
    <property type="molecule type" value="Genomic_DNA"/>
</dbReference>
<dbReference type="KEGG" id="nre:BES08_28800"/>
<accession>A0A1D8AFB4</accession>
<organism evidence="1 2">
    <name type="scientific">Novosphingobium resinovorum</name>
    <dbReference type="NCBI Taxonomy" id="158500"/>
    <lineage>
        <taxon>Bacteria</taxon>
        <taxon>Pseudomonadati</taxon>
        <taxon>Pseudomonadota</taxon>
        <taxon>Alphaproteobacteria</taxon>
        <taxon>Sphingomonadales</taxon>
        <taxon>Sphingomonadaceae</taxon>
        <taxon>Novosphingobium</taxon>
    </lineage>
</organism>